<accession>A0A6G9VQY7</accession>
<dbReference type="Proteomes" id="UP000502831">
    <property type="component" value="Chromosome"/>
</dbReference>
<gene>
    <name evidence="3" type="ORF">FA584_02445</name>
    <name evidence="2" type="ORF">SJPD1_1988</name>
</gene>
<reference evidence="4" key="2">
    <citation type="submission" date="2017-09" db="EMBL/GenBank/DDBJ databases">
        <title>The complete genome of Sulfurospirillum sp. JPD-1.</title>
        <authorList>
            <person name="Goris T."/>
        </authorList>
    </citation>
    <scope>NUCLEOTIDE SEQUENCE [LARGE SCALE GENOMIC DNA]</scope>
    <source>
        <strain evidence="4">JPD-1</strain>
    </source>
</reference>
<dbReference type="Proteomes" id="UP000217349">
    <property type="component" value="Chromosome"/>
</dbReference>
<organism evidence="2 4">
    <name type="scientific">Sulfurospirillum diekertiae</name>
    <dbReference type="NCBI Taxonomy" id="1854492"/>
    <lineage>
        <taxon>Bacteria</taxon>
        <taxon>Pseudomonadati</taxon>
        <taxon>Campylobacterota</taxon>
        <taxon>Epsilonproteobacteria</taxon>
        <taxon>Campylobacterales</taxon>
        <taxon>Sulfurospirillaceae</taxon>
        <taxon>Sulfurospirillum</taxon>
    </lineage>
</organism>
<protein>
    <recommendedName>
        <fullName evidence="6">SprA-related family protein</fullName>
    </recommendedName>
</protein>
<dbReference type="InterPro" id="IPR021973">
    <property type="entry name" value="SprA-related"/>
</dbReference>
<reference evidence="2" key="3">
    <citation type="submission" date="2017-09" db="EMBL/GenBank/DDBJ databases">
        <authorList>
            <person name="Goris T."/>
        </authorList>
    </citation>
    <scope>NUCLEOTIDE SEQUENCE</scope>
    <source>
        <strain evidence="2">JPD-1</strain>
    </source>
</reference>
<evidence type="ECO:0000313" key="5">
    <source>
        <dbReference type="Proteomes" id="UP000502831"/>
    </source>
</evidence>
<dbReference type="OrthoDB" id="9812722at2"/>
<reference evidence="3" key="5">
    <citation type="submission" date="2020-08" db="EMBL/GenBank/DDBJ databases">
        <authorList>
            <person name="Yang Y."/>
            <person name="Huo L."/>
            <person name="Yan J."/>
        </authorList>
    </citation>
    <scope>NUCLEOTIDE SEQUENCE</scope>
    <source>
        <strain evidence="3">ACSDCE</strain>
    </source>
</reference>
<name>A0A290HEZ1_9BACT</name>
<sequence>MQVDSALNASYIRVANTPTSSSTTTTSSSSQKKDEKTTDLTASQRALIAELQAIDTSVRAHESAHIAAGGGVIRSAAVFTYEQAPDKRLYAIGGEVGIDTSEAPTPDETVTKMQTVRAAALAPSDPSATDYQVAATASMLQMMARLEVARLKQAALIAKPNESYQRSNNENSTSLFSNYA</sequence>
<dbReference type="RefSeq" id="WP_096047019.1">
    <property type="nucleotide sequence ID" value="NZ_CP023275.1"/>
</dbReference>
<dbReference type="EMBL" id="CP039734">
    <property type="protein sequence ID" value="QIR75136.1"/>
    <property type="molecule type" value="Genomic_DNA"/>
</dbReference>
<feature type="region of interest" description="Disordered" evidence="1">
    <location>
        <begin position="1"/>
        <end position="39"/>
    </location>
</feature>
<evidence type="ECO:0008006" key="6">
    <source>
        <dbReference type="Google" id="ProtNLM"/>
    </source>
</evidence>
<dbReference type="KEGG" id="sulj:SJPD1_1988"/>
<dbReference type="EMBL" id="CP023275">
    <property type="protein sequence ID" value="ATB70093.1"/>
    <property type="molecule type" value="Genomic_DNA"/>
</dbReference>
<reference evidence="2" key="4">
    <citation type="journal article" date="2020" name="MicrobiologyOpen">
        <title>Tetrachloroethene respiration in Sulfurospirillum species is regulated by a two-component system as unraveled by comparative genomics, transcriptomics, and regulator binding studies.</title>
        <authorList>
            <person name="Esken J."/>
            <person name="Goris T."/>
            <person name="Gadkari J."/>
            <person name="Bischler T."/>
            <person name="Forstner K.U."/>
            <person name="Sharma C.M."/>
            <person name="Diekert G."/>
            <person name="Schubert T."/>
        </authorList>
    </citation>
    <scope>NUCLEOTIDE SEQUENCE</scope>
    <source>
        <strain evidence="2">JPD-1</strain>
    </source>
</reference>
<feature type="compositionally biased region" description="Low complexity" evidence="1">
    <location>
        <begin position="19"/>
        <end position="30"/>
    </location>
</feature>
<proteinExistence type="predicted"/>
<accession>A0A290HEZ1</accession>
<evidence type="ECO:0000313" key="4">
    <source>
        <dbReference type="Proteomes" id="UP000217349"/>
    </source>
</evidence>
<evidence type="ECO:0000313" key="2">
    <source>
        <dbReference type="EMBL" id="ATB70093.1"/>
    </source>
</evidence>
<dbReference type="Pfam" id="PF12118">
    <property type="entry name" value="SprA-related"/>
    <property type="match status" value="1"/>
</dbReference>
<reference evidence="3 5" key="1">
    <citation type="journal article" date="2017" name="Environ. Sci. Technol.">
        <title>Organohalide Respiration with Chlorinated Ethenes under Low pH Conditions.</title>
        <authorList>
            <person name="Yang Y."/>
            <person name="Capiro N.L."/>
            <person name="Marcet T.F."/>
            <person name="Yan J."/>
            <person name="Pennell K.D."/>
            <person name="Loffler F.E."/>
        </authorList>
    </citation>
    <scope>NUCLEOTIDE SEQUENCE [LARGE SCALE GENOMIC DNA]</scope>
    <source>
        <strain evidence="3 5">ACSDCE</strain>
    </source>
</reference>
<evidence type="ECO:0000256" key="1">
    <source>
        <dbReference type="SAM" id="MobiDB-lite"/>
    </source>
</evidence>
<evidence type="ECO:0000313" key="3">
    <source>
        <dbReference type="EMBL" id="QIR75136.1"/>
    </source>
</evidence>
<dbReference type="AlphaFoldDB" id="A0A290HEZ1"/>